<evidence type="ECO:0000256" key="8">
    <source>
        <dbReference type="ARBA" id="ARBA00023136"/>
    </source>
</evidence>
<feature type="transmembrane region" description="Helical" evidence="12">
    <location>
        <begin position="267"/>
        <end position="283"/>
    </location>
</feature>
<keyword evidence="3" id="KW-0813">Transport</keyword>
<keyword evidence="14" id="KW-1185">Reference proteome</keyword>
<reference evidence="13 14" key="1">
    <citation type="submission" date="2019-05" db="EMBL/GenBank/DDBJ databases">
        <authorList>
            <person name="Pankratov T."/>
            <person name="Grouzdev D."/>
        </authorList>
    </citation>
    <scope>NUCLEOTIDE SEQUENCE [LARGE SCALE GENOMIC DNA]</scope>
    <source>
        <strain evidence="13 14">KEBCLARHB70R</strain>
    </source>
</reference>
<evidence type="ECO:0000256" key="7">
    <source>
        <dbReference type="ARBA" id="ARBA00022989"/>
    </source>
</evidence>
<keyword evidence="4" id="KW-1003">Cell membrane</keyword>
<feature type="transmembrane region" description="Helical" evidence="12">
    <location>
        <begin position="31"/>
        <end position="51"/>
    </location>
</feature>
<comment type="subcellular location">
    <subcellularLocation>
        <location evidence="1">Cell membrane</location>
        <topology evidence="1">Multi-pass membrane protein</topology>
    </subcellularLocation>
</comment>
<proteinExistence type="predicted"/>
<dbReference type="PANTHER" id="PTHR32196">
    <property type="entry name" value="ABC TRANSPORTER PERMEASE PROTEIN YPHD-RELATED-RELATED"/>
    <property type="match status" value="1"/>
</dbReference>
<feature type="transmembrane region" description="Helical" evidence="12">
    <location>
        <begin position="234"/>
        <end position="255"/>
    </location>
</feature>
<comment type="caution">
    <text evidence="13">The sequence shown here is derived from an EMBL/GenBank/DDBJ whole genome shotgun (WGS) entry which is preliminary data.</text>
</comment>
<feature type="transmembrane region" description="Helical" evidence="12">
    <location>
        <begin position="139"/>
        <end position="156"/>
    </location>
</feature>
<dbReference type="OrthoDB" id="5503349at2"/>
<protein>
    <recommendedName>
        <fullName evidence="10">Autoinducer 2 import system permease protein LsrC</fullName>
    </recommendedName>
</protein>
<keyword evidence="6 12" id="KW-0812">Transmembrane</keyword>
<gene>
    <name evidence="13" type="ORF">FE263_14685</name>
</gene>
<evidence type="ECO:0000256" key="6">
    <source>
        <dbReference type="ARBA" id="ARBA00022692"/>
    </source>
</evidence>
<dbReference type="EMBL" id="VCDI01000005">
    <property type="protein sequence ID" value="TLU71713.1"/>
    <property type="molecule type" value="Genomic_DNA"/>
</dbReference>
<comment type="subunit">
    <text evidence="2">The complex is composed of two ATP-binding proteins (LsrA), two transmembrane proteins (LsrC and LsrD) and a solute-binding protein (LsrB).</text>
</comment>
<evidence type="ECO:0000313" key="14">
    <source>
        <dbReference type="Proteomes" id="UP000305654"/>
    </source>
</evidence>
<sequence length="339" mass="34812">MTTLPLPAAGVPEREMSAAAPRRSRREVREITLIVATALTIVTVGLFNHGFMSTQNLRFMLLNSVVLSLVALGQTLVIATRGIDLSVAPVMGLTAVVTGLLAQSSGLPLVGAVGIAIVLGLLLGTLNGLLVARLAIPPIITTLGTYSLYSGLVFVYSNGTQVDSVPRAYATLGNGFVAPFIPVPIAVVVLAVALLLVWFMLNHTRFGRAILAVGNNDAAAYNAGIGVTGVKVRVYALSGLLAAIAGLMFVCYTGSATVTTGTGDHVELQSIAVALIGGTAIAGGRGNVVGTVLGSLFLSVILTALVFIHVPPIWYSAGEGLMILVTVTAGMRQNRGGAN</sequence>
<feature type="transmembrane region" description="Helical" evidence="12">
    <location>
        <begin position="57"/>
        <end position="78"/>
    </location>
</feature>
<evidence type="ECO:0000313" key="13">
    <source>
        <dbReference type="EMBL" id="TLU71713.1"/>
    </source>
</evidence>
<evidence type="ECO:0000256" key="12">
    <source>
        <dbReference type="SAM" id="Phobius"/>
    </source>
</evidence>
<comment type="function">
    <text evidence="9">Part of the ABC transporter complex LsrABCD involved in autoinducer 2 (AI-2) import. Probably responsible for the translocation of the substrate across the membrane.</text>
</comment>
<dbReference type="GO" id="GO:0005886">
    <property type="term" value="C:plasma membrane"/>
    <property type="evidence" value="ECO:0007669"/>
    <property type="project" value="UniProtKB-SubCell"/>
</dbReference>
<dbReference type="PANTHER" id="PTHR32196:SF29">
    <property type="entry name" value="AUTOINDUCER 2 IMPORT SYSTEM PERMEASE PROTEIN LSRC"/>
    <property type="match status" value="1"/>
</dbReference>
<feature type="transmembrane region" description="Helical" evidence="12">
    <location>
        <begin position="176"/>
        <end position="201"/>
    </location>
</feature>
<evidence type="ECO:0000256" key="4">
    <source>
        <dbReference type="ARBA" id="ARBA00022475"/>
    </source>
</evidence>
<dbReference type="InterPro" id="IPR001851">
    <property type="entry name" value="ABC_transp_permease"/>
</dbReference>
<name>A0A5R9J4B7_9PROT</name>
<evidence type="ECO:0000256" key="2">
    <source>
        <dbReference type="ARBA" id="ARBA00011262"/>
    </source>
</evidence>
<dbReference type="Proteomes" id="UP000305654">
    <property type="component" value="Unassembled WGS sequence"/>
</dbReference>
<keyword evidence="8 12" id="KW-0472">Membrane</keyword>
<dbReference type="GO" id="GO:0022857">
    <property type="term" value="F:transmembrane transporter activity"/>
    <property type="evidence" value="ECO:0007669"/>
    <property type="project" value="InterPro"/>
</dbReference>
<dbReference type="CDD" id="cd06579">
    <property type="entry name" value="TM_PBP1_transp_AraH_like"/>
    <property type="match status" value="1"/>
</dbReference>
<dbReference type="RefSeq" id="WP_138326783.1">
    <property type="nucleotide sequence ID" value="NZ_VCDI01000005.1"/>
</dbReference>
<keyword evidence="5" id="KW-0997">Cell inner membrane</keyword>
<organism evidence="13 14">
    <name type="scientific">Lichenicoccus roseus</name>
    <dbReference type="NCBI Taxonomy" id="2683649"/>
    <lineage>
        <taxon>Bacteria</taxon>
        <taxon>Pseudomonadati</taxon>
        <taxon>Pseudomonadota</taxon>
        <taxon>Alphaproteobacteria</taxon>
        <taxon>Acetobacterales</taxon>
        <taxon>Acetobacteraceae</taxon>
        <taxon>Lichenicoccus</taxon>
    </lineage>
</organism>
<evidence type="ECO:0000256" key="5">
    <source>
        <dbReference type="ARBA" id="ARBA00022519"/>
    </source>
</evidence>
<evidence type="ECO:0000256" key="11">
    <source>
        <dbReference type="SAM" id="MobiDB-lite"/>
    </source>
</evidence>
<feature type="transmembrane region" description="Helical" evidence="12">
    <location>
        <begin position="109"/>
        <end position="132"/>
    </location>
</feature>
<evidence type="ECO:0000256" key="9">
    <source>
        <dbReference type="ARBA" id="ARBA00025439"/>
    </source>
</evidence>
<accession>A0A5R9J4B7</accession>
<feature type="region of interest" description="Disordered" evidence="11">
    <location>
        <begin position="1"/>
        <end position="22"/>
    </location>
</feature>
<feature type="transmembrane region" description="Helical" evidence="12">
    <location>
        <begin position="288"/>
        <end position="307"/>
    </location>
</feature>
<evidence type="ECO:0000256" key="10">
    <source>
        <dbReference type="ARBA" id="ARBA00039382"/>
    </source>
</evidence>
<keyword evidence="7 12" id="KW-1133">Transmembrane helix</keyword>
<evidence type="ECO:0000256" key="1">
    <source>
        <dbReference type="ARBA" id="ARBA00004651"/>
    </source>
</evidence>
<dbReference type="Pfam" id="PF02653">
    <property type="entry name" value="BPD_transp_2"/>
    <property type="match status" value="1"/>
</dbReference>
<dbReference type="AlphaFoldDB" id="A0A5R9J4B7"/>
<evidence type="ECO:0000256" key="3">
    <source>
        <dbReference type="ARBA" id="ARBA00022448"/>
    </source>
</evidence>